<evidence type="ECO:0000313" key="3">
    <source>
        <dbReference type="EMBL" id="AJQ92811.1"/>
    </source>
</evidence>
<dbReference type="Proteomes" id="UP000032266">
    <property type="component" value="Chromosome"/>
</dbReference>
<dbReference type="EMBL" id="CP007142">
    <property type="protein sequence ID" value="AJQ92811.1"/>
    <property type="molecule type" value="Genomic_DNA"/>
</dbReference>
<dbReference type="InterPro" id="IPR028098">
    <property type="entry name" value="Glyco_trans_4-like_N"/>
</dbReference>
<evidence type="ECO:0000259" key="1">
    <source>
        <dbReference type="Pfam" id="PF00534"/>
    </source>
</evidence>
<dbReference type="AlphaFoldDB" id="A0A0C5VF82"/>
<dbReference type="RefSeq" id="WP_044619689.1">
    <property type="nucleotide sequence ID" value="NZ_CP007142.1"/>
</dbReference>
<keyword evidence="3" id="KW-0808">Transferase</keyword>
<dbReference type="PATRIC" id="fig|1445510.3.peg.746"/>
<dbReference type="SUPFAM" id="SSF53756">
    <property type="entry name" value="UDP-Glycosyltransferase/glycogen phosphorylase"/>
    <property type="match status" value="1"/>
</dbReference>
<protein>
    <submittedName>
        <fullName evidence="3">Glycosyltransferase</fullName>
    </submittedName>
</protein>
<dbReference type="CDD" id="cd03801">
    <property type="entry name" value="GT4_PimA-like"/>
    <property type="match status" value="1"/>
</dbReference>
<dbReference type="GO" id="GO:0016757">
    <property type="term" value="F:glycosyltransferase activity"/>
    <property type="evidence" value="ECO:0007669"/>
    <property type="project" value="InterPro"/>
</dbReference>
<feature type="domain" description="Glycosyl transferase family 1" evidence="1">
    <location>
        <begin position="219"/>
        <end position="384"/>
    </location>
</feature>
<accession>A0A0C5VF82</accession>
<dbReference type="Gene3D" id="3.40.50.2000">
    <property type="entry name" value="Glycogen Phosphorylase B"/>
    <property type="match status" value="2"/>
</dbReference>
<organism evidence="3 4">
    <name type="scientific">Gynuella sunshinyii YC6258</name>
    <dbReference type="NCBI Taxonomy" id="1445510"/>
    <lineage>
        <taxon>Bacteria</taxon>
        <taxon>Pseudomonadati</taxon>
        <taxon>Pseudomonadota</taxon>
        <taxon>Gammaproteobacteria</taxon>
        <taxon>Oceanospirillales</taxon>
        <taxon>Saccharospirillaceae</taxon>
        <taxon>Gynuella</taxon>
    </lineage>
</organism>
<dbReference type="KEGG" id="gsn:YC6258_00761"/>
<dbReference type="PANTHER" id="PTHR45947">
    <property type="entry name" value="SULFOQUINOVOSYL TRANSFERASE SQD2"/>
    <property type="match status" value="1"/>
</dbReference>
<dbReference type="OrthoDB" id="9802525at2"/>
<evidence type="ECO:0000313" key="4">
    <source>
        <dbReference type="Proteomes" id="UP000032266"/>
    </source>
</evidence>
<name>A0A0C5VF82_9GAMM</name>
<dbReference type="Pfam" id="PF00534">
    <property type="entry name" value="Glycos_transf_1"/>
    <property type="match status" value="1"/>
</dbReference>
<feature type="domain" description="Glycosyltransferase subfamily 4-like N-terminal" evidence="2">
    <location>
        <begin position="102"/>
        <end position="208"/>
    </location>
</feature>
<dbReference type="HOGENOM" id="CLU_009583_14_2_6"/>
<dbReference type="InterPro" id="IPR050194">
    <property type="entry name" value="Glycosyltransferase_grp1"/>
</dbReference>
<evidence type="ECO:0000259" key="2">
    <source>
        <dbReference type="Pfam" id="PF13439"/>
    </source>
</evidence>
<sequence>MKIAYLAPEIPALSATFVYNEILCLQRLGTEVIPFSIHRPKVEAQEPSVENLKANTRYLYERSKFIVAGKHLRLIFGHPRAYFSGFGWLVRDMIQLGLVNRGALGLAYRFFFAAALADDLRRTKVQHLHVHFAHVPTDVAMYASVLAGIRFSVTAHANDLFERGWLLKEKVRRSAFFATISEFNVRFLRSLGADVSRINVIRCGVDDDQFPANVGINTKKPDAHRVVGVIGRMVEKKGMDLLIKAIYLLCQRNMDVELRIAGSGPLEQELRNLVYKHQLENQVKFLGPIAHNQVSEFLTSLDLFVLPCRKDSNGDMDGIPVVLMEAMLSGIPVVSTRLSGIPELVVDQQSGLLVDPEDEASLADAIAAILQDLPMSQRLTQNAISLIRQEFSLSGNTEKLNRLFYHCVQQHSL</sequence>
<gene>
    <name evidence="3" type="ORF">YC6258_00761</name>
</gene>
<proteinExistence type="predicted"/>
<dbReference type="Pfam" id="PF13439">
    <property type="entry name" value="Glyco_transf_4"/>
    <property type="match status" value="1"/>
</dbReference>
<keyword evidence="4" id="KW-1185">Reference proteome</keyword>
<dbReference type="InterPro" id="IPR001296">
    <property type="entry name" value="Glyco_trans_1"/>
</dbReference>
<reference evidence="3 4" key="1">
    <citation type="submission" date="2014-01" db="EMBL/GenBank/DDBJ databases">
        <title>Full genme sequencing of cellulolytic bacterium Gynuella sunshinyii YC6258T gen. nov., sp. nov.</title>
        <authorList>
            <person name="Khan H."/>
            <person name="Chung E.J."/>
            <person name="Chung Y.R."/>
        </authorList>
    </citation>
    <scope>NUCLEOTIDE SEQUENCE [LARGE SCALE GENOMIC DNA]</scope>
    <source>
        <strain evidence="3 4">YC6258</strain>
    </source>
</reference>
<dbReference type="STRING" id="1445510.YC6258_00761"/>
<dbReference type="PANTHER" id="PTHR45947:SF14">
    <property type="entry name" value="SLL1723 PROTEIN"/>
    <property type="match status" value="1"/>
</dbReference>